<dbReference type="Pfam" id="PF26584">
    <property type="entry name" value="At1g61900"/>
    <property type="match status" value="1"/>
</dbReference>
<proteinExistence type="predicted"/>
<comment type="caution">
    <text evidence="4">The sequence shown here is derived from an EMBL/GenBank/DDBJ whole genome shotgun (WGS) entry which is preliminary data.</text>
</comment>
<reference evidence="4 5" key="1">
    <citation type="journal article" date="2021" name="Commun. Biol.">
        <title>The genome of Shorea leprosula (Dipterocarpaceae) highlights the ecological relevance of drought in aseasonal tropical rainforests.</title>
        <authorList>
            <person name="Ng K.K.S."/>
            <person name="Kobayashi M.J."/>
            <person name="Fawcett J.A."/>
            <person name="Hatakeyama M."/>
            <person name="Paape T."/>
            <person name="Ng C.H."/>
            <person name="Ang C.C."/>
            <person name="Tnah L.H."/>
            <person name="Lee C.T."/>
            <person name="Nishiyama T."/>
            <person name="Sese J."/>
            <person name="O'Brien M.J."/>
            <person name="Copetti D."/>
            <person name="Mohd Noor M.I."/>
            <person name="Ong R.C."/>
            <person name="Putra M."/>
            <person name="Sireger I.Z."/>
            <person name="Indrioko S."/>
            <person name="Kosugi Y."/>
            <person name="Izuno A."/>
            <person name="Isagi Y."/>
            <person name="Lee S.L."/>
            <person name="Shimizu K.K."/>
        </authorList>
    </citation>
    <scope>NUCLEOTIDE SEQUENCE [LARGE SCALE GENOMIC DNA]</scope>
    <source>
        <strain evidence="4">214</strain>
    </source>
</reference>
<dbReference type="InterPro" id="IPR059003">
    <property type="entry name" value="At1g61900_C"/>
</dbReference>
<dbReference type="Pfam" id="PF19160">
    <property type="entry name" value="SPARK"/>
    <property type="match status" value="1"/>
</dbReference>
<feature type="domain" description="SPARK" evidence="2">
    <location>
        <begin position="85"/>
        <end position="232"/>
    </location>
</feature>
<accession>A0AAV5JUC9</accession>
<keyword evidence="5" id="KW-1185">Reference proteome</keyword>
<dbReference type="PANTHER" id="PTHR33831:SF5">
    <property type="entry name" value="OS07G0102300 PROTEIN"/>
    <property type="match status" value="1"/>
</dbReference>
<sequence length="459" mass="49062">MSEGVSLSFSGGLGMLLLDVILLLLCFHECLSIPLNQLTGYRLTGRDGDALLPEISPSATPQPFLPILAPSPLAPFTNTTVPKLSGICMLNFTTAENLMRMTSIDCFAAFAPLLANVICCPQLLATLVILVGQSSKESGMLALNATLAKPCLSDIEQVLAGQGASDSLKQICSIHPANLTEASCPVKDVDEFESTVDSSKLLSACEKIDPVKECCDQICQNAISEAATTIAQKTSSLLSMDGPHVLPEHSTRINDCKIIVLRWLASKLAPSRAKEVLRGLTNCNVNKVCPLIFPDMKHVTNNCGKGISNQTACCNAMDSYVSHLQKQTLITNLQALDCATSLGIKLQKSNITRNVYNLCHLSLKDFSLQVGNEVSGCLLPSLPSDATLDKFTGISFICDLNDNIPAPWPSMSQLPASSCNRTIRIPALPAATSGQIGVYNEHARLCLYVALAVALMLVL</sequence>
<evidence type="ECO:0008006" key="6">
    <source>
        <dbReference type="Google" id="ProtNLM"/>
    </source>
</evidence>
<keyword evidence="1" id="KW-1133">Transmembrane helix</keyword>
<feature type="transmembrane region" description="Helical" evidence="1">
    <location>
        <begin position="107"/>
        <end position="131"/>
    </location>
</feature>
<dbReference type="GO" id="GO:0005886">
    <property type="term" value="C:plasma membrane"/>
    <property type="evidence" value="ECO:0007669"/>
    <property type="project" value="TreeGrafter"/>
</dbReference>
<keyword evidence="1" id="KW-0812">Transmembrane</keyword>
<dbReference type="EMBL" id="BPVZ01000044">
    <property type="protein sequence ID" value="GKV16021.1"/>
    <property type="molecule type" value="Genomic_DNA"/>
</dbReference>
<dbReference type="Proteomes" id="UP001054252">
    <property type="component" value="Unassembled WGS sequence"/>
</dbReference>
<feature type="domain" description="At1g61900-like C-terminal" evidence="3">
    <location>
        <begin position="287"/>
        <end position="360"/>
    </location>
</feature>
<dbReference type="AlphaFoldDB" id="A0AAV5JUC9"/>
<evidence type="ECO:0000256" key="1">
    <source>
        <dbReference type="SAM" id="Phobius"/>
    </source>
</evidence>
<dbReference type="InterPro" id="IPR043891">
    <property type="entry name" value="SPARK"/>
</dbReference>
<protein>
    <recommendedName>
        <fullName evidence="6">SPARK domain-containing protein</fullName>
    </recommendedName>
</protein>
<evidence type="ECO:0000259" key="2">
    <source>
        <dbReference type="Pfam" id="PF19160"/>
    </source>
</evidence>
<organism evidence="4 5">
    <name type="scientific">Rubroshorea leprosula</name>
    <dbReference type="NCBI Taxonomy" id="152421"/>
    <lineage>
        <taxon>Eukaryota</taxon>
        <taxon>Viridiplantae</taxon>
        <taxon>Streptophyta</taxon>
        <taxon>Embryophyta</taxon>
        <taxon>Tracheophyta</taxon>
        <taxon>Spermatophyta</taxon>
        <taxon>Magnoliopsida</taxon>
        <taxon>eudicotyledons</taxon>
        <taxon>Gunneridae</taxon>
        <taxon>Pentapetalae</taxon>
        <taxon>rosids</taxon>
        <taxon>malvids</taxon>
        <taxon>Malvales</taxon>
        <taxon>Dipterocarpaceae</taxon>
        <taxon>Rubroshorea</taxon>
    </lineage>
</organism>
<evidence type="ECO:0000259" key="3">
    <source>
        <dbReference type="Pfam" id="PF26584"/>
    </source>
</evidence>
<evidence type="ECO:0000313" key="5">
    <source>
        <dbReference type="Proteomes" id="UP001054252"/>
    </source>
</evidence>
<dbReference type="PANTHER" id="PTHR33831">
    <property type="entry name" value="GPI-ANCHORED PROTEIN"/>
    <property type="match status" value="1"/>
</dbReference>
<name>A0AAV5JUC9_9ROSI</name>
<gene>
    <name evidence="4" type="ORF">SLEP1_g26734</name>
</gene>
<dbReference type="InterPro" id="IPR040336">
    <property type="entry name" value="At1g61900-like"/>
</dbReference>
<keyword evidence="1" id="KW-0472">Membrane</keyword>
<evidence type="ECO:0000313" key="4">
    <source>
        <dbReference type="EMBL" id="GKV16021.1"/>
    </source>
</evidence>
<feature type="transmembrane region" description="Helical" evidence="1">
    <location>
        <begin position="6"/>
        <end position="27"/>
    </location>
</feature>